<gene>
    <name evidence="4" type="ORF">CUU66_08940</name>
</gene>
<dbReference type="AlphaFoldDB" id="A0A2N5M725"/>
<name>A0A2N5M725_9BACI</name>
<evidence type="ECO:0000313" key="4">
    <source>
        <dbReference type="EMBL" id="PLT30157.1"/>
    </source>
</evidence>
<dbReference type="InterPro" id="IPR012902">
    <property type="entry name" value="N_methyl_site"/>
</dbReference>
<accession>A0A2N5M725</accession>
<dbReference type="RefSeq" id="WP_101641341.1">
    <property type="nucleotide sequence ID" value="NZ_PGUY01000027.1"/>
</dbReference>
<sequence length="160" mass="18207">MKILNKSDGFSLLEVLIAITILGIFLLSIMGFFNQAYDYTKRNESKTVGINVARNVLNYIERQDYEAVKKTYFPAKSTASVQLTLQNCLEDTKVFQGSCQSIFQSKVNNVTYEAKVILNKPLFEKNSENEPDPNYFYMPVEVEVTWGGHQTSVRGVLKND</sequence>
<keyword evidence="3" id="KW-1133">Transmembrane helix</keyword>
<comment type="caution">
    <text evidence="4">The sequence shown here is derived from an EMBL/GenBank/DDBJ whole genome shotgun (WGS) entry which is preliminary data.</text>
</comment>
<dbReference type="NCBIfam" id="TIGR02532">
    <property type="entry name" value="IV_pilin_GFxxxE"/>
    <property type="match status" value="1"/>
</dbReference>
<keyword evidence="3" id="KW-0472">Membrane</keyword>
<organism evidence="4 5">
    <name type="scientific">Peribacillus deserti</name>
    <dbReference type="NCBI Taxonomy" id="673318"/>
    <lineage>
        <taxon>Bacteria</taxon>
        <taxon>Bacillati</taxon>
        <taxon>Bacillota</taxon>
        <taxon>Bacilli</taxon>
        <taxon>Bacillales</taxon>
        <taxon>Bacillaceae</taxon>
        <taxon>Peribacillus</taxon>
    </lineage>
</organism>
<keyword evidence="5" id="KW-1185">Reference proteome</keyword>
<dbReference type="GO" id="GO:0030420">
    <property type="term" value="P:establishment of competence for transformation"/>
    <property type="evidence" value="ECO:0007669"/>
    <property type="project" value="UniProtKB-KW"/>
</dbReference>
<protein>
    <recommendedName>
        <fullName evidence="6">Prepilin-type cleavage/methylation domain-containing protein</fullName>
    </recommendedName>
</protein>
<dbReference type="OrthoDB" id="2456766at2"/>
<keyword evidence="3" id="KW-0812">Transmembrane</keyword>
<comment type="subcellular location">
    <subcellularLocation>
        <location evidence="1">Cell surface</location>
    </subcellularLocation>
</comment>
<evidence type="ECO:0000313" key="5">
    <source>
        <dbReference type="Proteomes" id="UP000234748"/>
    </source>
</evidence>
<evidence type="ECO:0008006" key="6">
    <source>
        <dbReference type="Google" id="ProtNLM"/>
    </source>
</evidence>
<proteinExistence type="predicted"/>
<evidence type="ECO:0000256" key="3">
    <source>
        <dbReference type="SAM" id="Phobius"/>
    </source>
</evidence>
<dbReference type="GO" id="GO:0009986">
    <property type="term" value="C:cell surface"/>
    <property type="evidence" value="ECO:0007669"/>
    <property type="project" value="UniProtKB-SubCell"/>
</dbReference>
<dbReference type="Proteomes" id="UP000234748">
    <property type="component" value="Unassembled WGS sequence"/>
</dbReference>
<keyword evidence="2" id="KW-0178">Competence</keyword>
<feature type="transmembrane region" description="Helical" evidence="3">
    <location>
        <begin position="12"/>
        <end position="33"/>
    </location>
</feature>
<reference evidence="4 5" key="1">
    <citation type="submission" date="2017-11" db="EMBL/GenBank/DDBJ databases">
        <title>Comparitive Functional Genomics of Dry Heat Resistant strains isolated from the Viking Spacecraft.</title>
        <authorList>
            <person name="Seuylemezian A."/>
            <person name="Cooper K."/>
            <person name="Vaishampayan P."/>
        </authorList>
    </citation>
    <scope>NUCLEOTIDE SEQUENCE [LARGE SCALE GENOMIC DNA]</scope>
    <source>
        <strain evidence="4 5">V1-29</strain>
    </source>
</reference>
<dbReference type="Pfam" id="PF07963">
    <property type="entry name" value="N_methyl"/>
    <property type="match status" value="1"/>
</dbReference>
<evidence type="ECO:0000256" key="1">
    <source>
        <dbReference type="ARBA" id="ARBA00004241"/>
    </source>
</evidence>
<dbReference type="EMBL" id="PGUY01000027">
    <property type="protein sequence ID" value="PLT30157.1"/>
    <property type="molecule type" value="Genomic_DNA"/>
</dbReference>
<evidence type="ECO:0000256" key="2">
    <source>
        <dbReference type="ARBA" id="ARBA00023287"/>
    </source>
</evidence>